<accession>A0AA48K9H5</accession>
<evidence type="ECO:0000313" key="2">
    <source>
        <dbReference type="Proteomes" id="UP001238179"/>
    </source>
</evidence>
<evidence type="ECO:0000313" key="1">
    <source>
        <dbReference type="EMBL" id="BDU72337.1"/>
    </source>
</evidence>
<organism evidence="1 2">
    <name type="scientific">Mesoterricola silvestris</name>
    <dbReference type="NCBI Taxonomy" id="2927979"/>
    <lineage>
        <taxon>Bacteria</taxon>
        <taxon>Pseudomonadati</taxon>
        <taxon>Acidobacteriota</taxon>
        <taxon>Holophagae</taxon>
        <taxon>Holophagales</taxon>
        <taxon>Holophagaceae</taxon>
        <taxon>Mesoterricola</taxon>
    </lineage>
</organism>
<name>A0AA48K9H5_9BACT</name>
<dbReference type="Proteomes" id="UP001238179">
    <property type="component" value="Chromosome"/>
</dbReference>
<gene>
    <name evidence="1" type="ORF">METEAL_15110</name>
</gene>
<dbReference type="RefSeq" id="WP_316415246.1">
    <property type="nucleotide sequence ID" value="NZ_AP027080.1"/>
</dbReference>
<proteinExistence type="predicted"/>
<keyword evidence="2" id="KW-1185">Reference proteome</keyword>
<dbReference type="EMBL" id="AP027080">
    <property type="protein sequence ID" value="BDU72337.1"/>
    <property type="molecule type" value="Genomic_DNA"/>
</dbReference>
<sequence>MSRVEPYRDLGDPELSVYIHQLCQERSKPNPDLMVQEELRATIARIKDARLIAHAERKAMEPELAAILRPVSKHLRVAL</sequence>
<dbReference type="KEGG" id="msil:METEAL_15110"/>
<reference evidence="2" key="1">
    <citation type="journal article" date="2023" name="Int. J. Syst. Evol. Microbiol.">
        <title>Mesoterricola silvestris gen. nov., sp. nov., Mesoterricola sediminis sp. nov., Geothrix oryzae sp. nov., Geothrix edaphica sp. nov., Geothrix rubra sp. nov., and Geothrix limicola sp. nov., six novel members of Acidobacteriota isolated from soils.</title>
        <authorList>
            <person name="Itoh H."/>
            <person name="Sugisawa Y."/>
            <person name="Mise K."/>
            <person name="Xu Z."/>
            <person name="Kuniyasu M."/>
            <person name="Ushijima N."/>
            <person name="Kawano K."/>
            <person name="Kobayashi E."/>
            <person name="Shiratori Y."/>
            <person name="Masuda Y."/>
            <person name="Senoo K."/>
        </authorList>
    </citation>
    <scope>NUCLEOTIDE SEQUENCE [LARGE SCALE GENOMIC DNA]</scope>
    <source>
        <strain evidence="2">W79</strain>
    </source>
</reference>
<dbReference type="AlphaFoldDB" id="A0AA48K9H5"/>
<protein>
    <submittedName>
        <fullName evidence="1">Uncharacterized protein</fullName>
    </submittedName>
</protein>